<protein>
    <submittedName>
        <fullName evidence="2">Uncharacterized protein</fullName>
    </submittedName>
</protein>
<feature type="region of interest" description="Disordered" evidence="1">
    <location>
        <begin position="396"/>
        <end position="545"/>
    </location>
</feature>
<feature type="compositionally biased region" description="Acidic residues" evidence="1">
    <location>
        <begin position="316"/>
        <end position="332"/>
    </location>
</feature>
<feature type="compositionally biased region" description="Acidic residues" evidence="1">
    <location>
        <begin position="282"/>
        <end position="299"/>
    </location>
</feature>
<evidence type="ECO:0000313" key="2">
    <source>
        <dbReference type="EMBL" id="KAF4685068.1"/>
    </source>
</evidence>
<gene>
    <name evidence="2" type="ORF">FOZ60_006890</name>
</gene>
<comment type="caution">
    <text evidence="2">The sequence shown here is derived from an EMBL/GenBank/DDBJ whole genome shotgun (WGS) entry which is preliminary data.</text>
</comment>
<dbReference type="OrthoDB" id="443661at2759"/>
<feature type="compositionally biased region" description="Basic residues" evidence="1">
    <location>
        <begin position="346"/>
        <end position="361"/>
    </location>
</feature>
<evidence type="ECO:0000256" key="1">
    <source>
        <dbReference type="SAM" id="MobiDB-lite"/>
    </source>
</evidence>
<organism evidence="2 3">
    <name type="scientific">Perkinsus olseni</name>
    <name type="common">Perkinsus atlanticus</name>
    <dbReference type="NCBI Taxonomy" id="32597"/>
    <lineage>
        <taxon>Eukaryota</taxon>
        <taxon>Sar</taxon>
        <taxon>Alveolata</taxon>
        <taxon>Perkinsozoa</taxon>
        <taxon>Perkinsea</taxon>
        <taxon>Perkinsida</taxon>
        <taxon>Perkinsidae</taxon>
        <taxon>Perkinsus</taxon>
    </lineage>
</organism>
<proteinExistence type="predicted"/>
<feature type="compositionally biased region" description="Acidic residues" evidence="1">
    <location>
        <begin position="464"/>
        <end position="478"/>
    </location>
</feature>
<accession>A0A7J6NMQ2</accession>
<feature type="compositionally biased region" description="Polar residues" evidence="1">
    <location>
        <begin position="519"/>
        <end position="529"/>
    </location>
</feature>
<sequence>MRDQCVRQCVVPLPTVPRSSPRPHAIGLQRFFWTTLFHSDRSSVLDSLRPDEYQPSPNAFTFLDSTCVATAFARGPRTRRIDHGGVRQICLAVSPAYATELCSARSNSFIGPLRTLIMSTEIETGLPAAELPSVPPVEVKPLPGDDLNALGPMPQFGETPMAPWMAQPIAPPLPSARALAPSDFQQQFVNRCLYAGKNVLDEGAIAFSAPGIPDGTDLMFKANGTEIGGSAFAPLLQPPAPQPDYFGHLLGHPMNPTLYEDDSIVSVEDDKDEPEAKRSVETPEEDQESVNAKDEEDESPVGKVTEGRAATPELAPTEDAESSDDSGDDDFDYFGHIMGHPMNRGNGRKKTPKHKTKKSKKTKTEKIESDEPQVSVLNLFLGGVEVCDREENISHFAKNEDSSMEVSKEEALEAAADGDAEANDDSHLSAAEQQIDQSAFKDSPIKNVSALIEEPSKIDPPVELPEDDEVAPVEDSDEPEKTGGPGEPENAVATSPVAKASDEVLKSKQGSRVPKEINPTAQSNTNVAAQSFVRPDAPAQKVPSEKITDKVVDDNAVSGRVRNAAAAPTKKKSFFGSLCGSKN</sequence>
<dbReference type="Proteomes" id="UP000541610">
    <property type="component" value="Unassembled WGS sequence"/>
</dbReference>
<reference evidence="2 3" key="1">
    <citation type="submission" date="2020-04" db="EMBL/GenBank/DDBJ databases">
        <title>Perkinsus olseni comparative genomics.</title>
        <authorList>
            <person name="Bogema D.R."/>
        </authorList>
    </citation>
    <scope>NUCLEOTIDE SEQUENCE [LARGE SCALE GENOMIC DNA]</scope>
    <source>
        <strain evidence="2">00978-12</strain>
    </source>
</reference>
<feature type="compositionally biased region" description="Basic and acidic residues" evidence="1">
    <location>
        <begin position="396"/>
        <end position="411"/>
    </location>
</feature>
<name>A0A7J6NMQ2_PEROL</name>
<dbReference type="AlphaFoldDB" id="A0A7J6NMQ2"/>
<feature type="region of interest" description="Disordered" evidence="1">
    <location>
        <begin position="267"/>
        <end position="371"/>
    </location>
</feature>
<evidence type="ECO:0000313" key="3">
    <source>
        <dbReference type="Proteomes" id="UP000541610"/>
    </source>
</evidence>
<dbReference type="EMBL" id="JABANP010000279">
    <property type="protein sequence ID" value="KAF4685068.1"/>
    <property type="molecule type" value="Genomic_DNA"/>
</dbReference>